<evidence type="ECO:0008006" key="14">
    <source>
        <dbReference type="Google" id="ProtNLM"/>
    </source>
</evidence>
<dbReference type="SMART" id="SM00409">
    <property type="entry name" value="IG"/>
    <property type="match status" value="1"/>
</dbReference>
<evidence type="ECO:0000256" key="1">
    <source>
        <dbReference type="ARBA" id="ARBA00004498"/>
    </source>
</evidence>
<keyword evidence="5" id="KW-0722">Serine protease inhibitor</keyword>
<dbReference type="InterPro" id="IPR036179">
    <property type="entry name" value="Ig-like_dom_sf"/>
</dbReference>
<dbReference type="AlphaFoldDB" id="E3LK90"/>
<dbReference type="InterPro" id="IPR003599">
    <property type="entry name" value="Ig_sub"/>
</dbReference>
<keyword evidence="8" id="KW-0325">Glycoprotein</keyword>
<gene>
    <name evidence="12" type="ORF">CRE_18942</name>
</gene>
<dbReference type="InterPro" id="IPR007110">
    <property type="entry name" value="Ig-like_dom"/>
</dbReference>
<keyword evidence="13" id="KW-1185">Reference proteome</keyword>
<evidence type="ECO:0000259" key="10">
    <source>
        <dbReference type="PROSITE" id="PS50835"/>
    </source>
</evidence>
<reference evidence="12" key="1">
    <citation type="submission" date="2007-07" db="EMBL/GenBank/DDBJ databases">
        <title>PCAP assembly of the Caenorhabditis remanei genome.</title>
        <authorList>
            <consortium name="The Caenorhabditis remanei Sequencing Consortium"/>
            <person name="Wilson R.K."/>
        </authorList>
    </citation>
    <scope>NUCLEOTIDE SEQUENCE [LARGE SCALE GENOMIC DNA]</scope>
    <source>
        <strain evidence="12">PB4641</strain>
    </source>
</reference>
<dbReference type="FunFam" id="4.10.410.10:FF:000017">
    <property type="entry name" value="papilin isoform X2"/>
    <property type="match status" value="1"/>
</dbReference>
<evidence type="ECO:0000256" key="3">
    <source>
        <dbReference type="ARBA" id="ARBA00022690"/>
    </source>
</evidence>
<keyword evidence="7" id="KW-1015">Disulfide bond</keyword>
<dbReference type="Proteomes" id="UP000008281">
    <property type="component" value="Unassembled WGS sequence"/>
</dbReference>
<sequence length="439" mass="49043">MLPEQRGSCYDNILRWKYDSERSQCVSFMYSGCNPNANHFTSSETCERACGKWRNVAVCDMPVERGDCQLAVPRWYHDSKTSQCKMMMWTRCGGNGNSFSSKADCESLCRVETSWTNTSDFCSLERSAGPCTDSISMWYYDSKDEDCKPFTYGGCRGNQNRFVSKDQCQQSCKETKIEEVCTLRPEPGPCRMAMEKWFYDPVTQSCHVFHYGGCDGNANKFDSELDCFRQCSSVKVEAGEERMGQLTSASTPVIYIVDKAPLFVGMTFRIRCNGYGVTPITWYKNGGLLQFGSRITEENDDTLEIVDSLTSDAGIYSCIAGQESQMSDGVEVVIKRANGVIQTPPPMLTPSPNFSMGTPPTLPPTTTRPSTTVAPRIPPPRYTTVSVSDAYSRRPTTKACVDVGNTSTCDLIVKNGLCEKKRYGTFCCHTCTKVHNFKF</sequence>
<keyword evidence="2" id="KW-0272">Extracellular matrix</keyword>
<dbReference type="InterPro" id="IPR010909">
    <property type="entry name" value="PLAC"/>
</dbReference>
<dbReference type="OrthoDB" id="4473401at2759"/>
<dbReference type="InterPro" id="IPR013098">
    <property type="entry name" value="Ig_I-set"/>
</dbReference>
<dbReference type="PANTHER" id="PTHR10083">
    <property type="entry name" value="KUNITZ-TYPE PROTEASE INHIBITOR-RELATED"/>
    <property type="match status" value="1"/>
</dbReference>
<dbReference type="PRINTS" id="PR00759">
    <property type="entry name" value="BASICPTASE"/>
</dbReference>
<evidence type="ECO:0000313" key="13">
    <source>
        <dbReference type="Proteomes" id="UP000008281"/>
    </source>
</evidence>
<evidence type="ECO:0000256" key="2">
    <source>
        <dbReference type="ARBA" id="ARBA00022530"/>
    </source>
</evidence>
<evidence type="ECO:0000256" key="8">
    <source>
        <dbReference type="ARBA" id="ARBA00023180"/>
    </source>
</evidence>
<dbReference type="PROSITE" id="PS50835">
    <property type="entry name" value="IG_LIKE"/>
    <property type="match status" value="1"/>
</dbReference>
<feature type="domain" description="BPTI/Kunitz inhibitor" evidence="9">
    <location>
        <begin position="181"/>
        <end position="231"/>
    </location>
</feature>
<dbReference type="InterPro" id="IPR020901">
    <property type="entry name" value="Prtase_inh_Kunz-CS"/>
</dbReference>
<dbReference type="SUPFAM" id="SSF48726">
    <property type="entry name" value="Immunoglobulin"/>
    <property type="match status" value="1"/>
</dbReference>
<dbReference type="InterPro" id="IPR050098">
    <property type="entry name" value="TFPI/VKTCI-like"/>
</dbReference>
<name>E3LK90_CAERE</name>
<dbReference type="EMBL" id="DS268410">
    <property type="protein sequence ID" value="EFO99889.1"/>
    <property type="molecule type" value="Genomic_DNA"/>
</dbReference>
<feature type="domain" description="Ig-like" evidence="10">
    <location>
        <begin position="252"/>
        <end position="333"/>
    </location>
</feature>
<keyword evidence="2" id="KW-0964">Secreted</keyword>
<dbReference type="SUPFAM" id="SSF57362">
    <property type="entry name" value="BPTI-like"/>
    <property type="match status" value="4"/>
</dbReference>
<dbReference type="FunFam" id="4.10.410.10:FF:000005">
    <property type="entry name" value="Pancreatic trypsin inhibitor"/>
    <property type="match status" value="1"/>
</dbReference>
<keyword evidence="3" id="KW-0646">Protease inhibitor</keyword>
<keyword evidence="6" id="KW-0654">Proteoglycan</keyword>
<organism evidence="13">
    <name type="scientific">Caenorhabditis remanei</name>
    <name type="common">Caenorhabditis vulgaris</name>
    <dbReference type="NCBI Taxonomy" id="31234"/>
    <lineage>
        <taxon>Eukaryota</taxon>
        <taxon>Metazoa</taxon>
        <taxon>Ecdysozoa</taxon>
        <taxon>Nematoda</taxon>
        <taxon>Chromadorea</taxon>
        <taxon>Rhabditida</taxon>
        <taxon>Rhabditina</taxon>
        <taxon>Rhabditomorpha</taxon>
        <taxon>Rhabditoidea</taxon>
        <taxon>Rhabditidae</taxon>
        <taxon>Peloderinae</taxon>
        <taxon>Caenorhabditis</taxon>
    </lineage>
</organism>
<feature type="domain" description="BPTI/Kunitz inhibitor" evidence="9">
    <location>
        <begin position="122"/>
        <end position="172"/>
    </location>
</feature>
<evidence type="ECO:0000256" key="4">
    <source>
        <dbReference type="ARBA" id="ARBA00022729"/>
    </source>
</evidence>
<evidence type="ECO:0000256" key="6">
    <source>
        <dbReference type="ARBA" id="ARBA00022974"/>
    </source>
</evidence>
<feature type="domain" description="BPTI/Kunitz inhibitor" evidence="9">
    <location>
        <begin position="59"/>
        <end position="109"/>
    </location>
</feature>
<dbReference type="FunFam" id="4.10.410.10:FF:000020">
    <property type="entry name" value="Collagen, type VI, alpha 3"/>
    <property type="match status" value="1"/>
</dbReference>
<dbReference type="GO" id="GO:0004867">
    <property type="term" value="F:serine-type endopeptidase inhibitor activity"/>
    <property type="evidence" value="ECO:0007669"/>
    <property type="project" value="UniProtKB-KW"/>
</dbReference>
<evidence type="ECO:0000256" key="5">
    <source>
        <dbReference type="ARBA" id="ARBA00022900"/>
    </source>
</evidence>
<protein>
    <recommendedName>
        <fullName evidence="14">Papilin</fullName>
    </recommendedName>
</protein>
<dbReference type="Pfam" id="PF07679">
    <property type="entry name" value="I-set"/>
    <property type="match status" value="1"/>
</dbReference>
<dbReference type="InParanoid" id="E3LK90"/>
<dbReference type="Gene3D" id="4.10.410.10">
    <property type="entry name" value="Pancreatic trypsin inhibitor Kunitz domain"/>
    <property type="match status" value="4"/>
</dbReference>
<evidence type="ECO:0000256" key="7">
    <source>
        <dbReference type="ARBA" id="ARBA00023157"/>
    </source>
</evidence>
<accession>E3LK90</accession>
<evidence type="ECO:0000313" key="12">
    <source>
        <dbReference type="EMBL" id="EFO99889.1"/>
    </source>
</evidence>
<keyword evidence="4" id="KW-0732">Signal</keyword>
<dbReference type="SMART" id="SM00131">
    <property type="entry name" value="KU"/>
    <property type="match status" value="4"/>
</dbReference>
<dbReference type="Pfam" id="PF08686">
    <property type="entry name" value="PLAC"/>
    <property type="match status" value="1"/>
</dbReference>
<evidence type="ECO:0000259" key="11">
    <source>
        <dbReference type="PROSITE" id="PS50900"/>
    </source>
</evidence>
<dbReference type="CDD" id="cd00109">
    <property type="entry name" value="Kunitz-type"/>
    <property type="match status" value="3"/>
</dbReference>
<dbReference type="PROSITE" id="PS00280">
    <property type="entry name" value="BPTI_KUNITZ_1"/>
    <property type="match status" value="3"/>
</dbReference>
<dbReference type="InterPro" id="IPR002223">
    <property type="entry name" value="Kunitz_BPTI"/>
</dbReference>
<dbReference type="HOGENOM" id="CLU_671290_0_0_1"/>
<dbReference type="SMART" id="SM00408">
    <property type="entry name" value="IGc2"/>
    <property type="match status" value="1"/>
</dbReference>
<dbReference type="PROSITE" id="PS50900">
    <property type="entry name" value="PLAC"/>
    <property type="match status" value="1"/>
</dbReference>
<dbReference type="Pfam" id="PF00014">
    <property type="entry name" value="Kunitz_BPTI"/>
    <property type="match status" value="4"/>
</dbReference>
<feature type="domain" description="BPTI/Kunitz inhibitor" evidence="9">
    <location>
        <begin position="1"/>
        <end position="50"/>
    </location>
</feature>
<dbReference type="InterPro" id="IPR036880">
    <property type="entry name" value="Kunitz_BPTI_sf"/>
</dbReference>
<dbReference type="eggNOG" id="KOG4597">
    <property type="taxonomic scope" value="Eukaryota"/>
</dbReference>
<dbReference type="InterPro" id="IPR003598">
    <property type="entry name" value="Ig_sub2"/>
</dbReference>
<dbReference type="STRING" id="31234.E3LK90"/>
<comment type="subcellular location">
    <subcellularLocation>
        <location evidence="1">Secreted</location>
        <location evidence="1">Extracellular space</location>
        <location evidence="1">Extracellular matrix</location>
    </subcellularLocation>
</comment>
<dbReference type="InterPro" id="IPR013783">
    <property type="entry name" value="Ig-like_fold"/>
</dbReference>
<dbReference type="PROSITE" id="PS50279">
    <property type="entry name" value="BPTI_KUNITZ_2"/>
    <property type="match status" value="4"/>
</dbReference>
<proteinExistence type="predicted"/>
<feature type="domain" description="PLAC" evidence="11">
    <location>
        <begin position="396"/>
        <end position="435"/>
    </location>
</feature>
<evidence type="ECO:0000259" key="9">
    <source>
        <dbReference type="PROSITE" id="PS50279"/>
    </source>
</evidence>
<dbReference type="Gene3D" id="2.60.40.10">
    <property type="entry name" value="Immunoglobulins"/>
    <property type="match status" value="1"/>
</dbReference>
<dbReference type="CDD" id="cd22638">
    <property type="entry name" value="Kunitz_amblin-like"/>
    <property type="match status" value="1"/>
</dbReference>